<dbReference type="Gene3D" id="2.40.10.10">
    <property type="entry name" value="Trypsin-like serine proteases"/>
    <property type="match status" value="3"/>
</dbReference>
<evidence type="ECO:0000256" key="2">
    <source>
        <dbReference type="ARBA" id="ARBA00022801"/>
    </source>
</evidence>
<dbReference type="OrthoDB" id="60866at2759"/>
<dbReference type="KEGG" id="dqu:106742906"/>
<keyword evidence="3" id="KW-0720">Serine protease</keyword>
<dbReference type="FunFam" id="2.40.10.10:FF:000068">
    <property type="entry name" value="transmembrane protease serine 2"/>
    <property type="match status" value="1"/>
</dbReference>
<dbReference type="AlphaFoldDB" id="A0A6P3X0B7"/>
<dbReference type="GeneID" id="106742906"/>
<proteinExistence type="predicted"/>
<evidence type="ECO:0000313" key="8">
    <source>
        <dbReference type="RefSeq" id="XP_014471748.1"/>
    </source>
</evidence>
<evidence type="ECO:0000256" key="4">
    <source>
        <dbReference type="ARBA" id="ARBA00023157"/>
    </source>
</evidence>
<dbReference type="PANTHER" id="PTHR24276:SF98">
    <property type="entry name" value="FI18310P1-RELATED"/>
    <property type="match status" value="1"/>
</dbReference>
<dbReference type="Proteomes" id="UP000515204">
    <property type="component" value="Unplaced"/>
</dbReference>
<dbReference type="SUPFAM" id="SSF50494">
    <property type="entry name" value="Trypsin-like serine proteases"/>
    <property type="match status" value="1"/>
</dbReference>
<dbReference type="RefSeq" id="XP_014471748.1">
    <property type="nucleotide sequence ID" value="XM_014616262.1"/>
</dbReference>
<protein>
    <submittedName>
        <fullName evidence="8">Chymotrypsin-1-like</fullName>
    </submittedName>
</protein>
<dbReference type="InterPro" id="IPR043504">
    <property type="entry name" value="Peptidase_S1_PA_chymotrypsin"/>
</dbReference>
<reference evidence="8" key="1">
    <citation type="submission" date="2025-08" db="UniProtKB">
        <authorList>
            <consortium name="RefSeq"/>
        </authorList>
    </citation>
    <scope>IDENTIFICATION</scope>
</reference>
<feature type="domain" description="Peptidase S1" evidence="6">
    <location>
        <begin position="28"/>
        <end position="201"/>
    </location>
</feature>
<dbReference type="CDD" id="cd00190">
    <property type="entry name" value="Tryp_SPc"/>
    <property type="match status" value="1"/>
</dbReference>
<dbReference type="InterPro" id="IPR001254">
    <property type="entry name" value="Trypsin_dom"/>
</dbReference>
<name>A0A6P3X0B7_DINQU</name>
<dbReference type="InterPro" id="IPR009003">
    <property type="entry name" value="Peptidase_S1_PA"/>
</dbReference>
<feature type="chain" id="PRO_5028370960" evidence="5">
    <location>
        <begin position="23"/>
        <end position="203"/>
    </location>
</feature>
<dbReference type="GO" id="GO:0006508">
    <property type="term" value="P:proteolysis"/>
    <property type="evidence" value="ECO:0007669"/>
    <property type="project" value="UniProtKB-KW"/>
</dbReference>
<dbReference type="InterPro" id="IPR050430">
    <property type="entry name" value="Peptidase_S1"/>
</dbReference>
<accession>A0A6P3X0B7</accession>
<dbReference type="Pfam" id="PF00089">
    <property type="entry name" value="Trypsin"/>
    <property type="match status" value="1"/>
</dbReference>
<evidence type="ECO:0000256" key="5">
    <source>
        <dbReference type="SAM" id="SignalP"/>
    </source>
</evidence>
<sequence>MFITMSTLVGLIIACLALGTNGLLKPLIIGGQDAPIELYPYQASLRYEGYHFCNAVIINKRYVITVAQCVYDVSNPYIYSVMVGSDRLDKPGDVYRVLNIIVHNGYNKALHIHDIALIRVTEDIKFNENVQPISLPTVERNYDDYPLMVTGWAKNNGDFGNPVVADGILVGLVSLARCSPTYPDISTRVFYHKSWIDEKIEKI</sequence>
<evidence type="ECO:0000256" key="1">
    <source>
        <dbReference type="ARBA" id="ARBA00022670"/>
    </source>
</evidence>
<organism evidence="7 8">
    <name type="scientific">Dinoponera quadriceps</name>
    <name type="common">South American ant</name>
    <dbReference type="NCBI Taxonomy" id="609295"/>
    <lineage>
        <taxon>Eukaryota</taxon>
        <taxon>Metazoa</taxon>
        <taxon>Ecdysozoa</taxon>
        <taxon>Arthropoda</taxon>
        <taxon>Hexapoda</taxon>
        <taxon>Insecta</taxon>
        <taxon>Pterygota</taxon>
        <taxon>Neoptera</taxon>
        <taxon>Endopterygota</taxon>
        <taxon>Hymenoptera</taxon>
        <taxon>Apocrita</taxon>
        <taxon>Aculeata</taxon>
        <taxon>Formicoidea</taxon>
        <taxon>Formicidae</taxon>
        <taxon>Ponerinae</taxon>
        <taxon>Ponerini</taxon>
        <taxon>Dinoponera</taxon>
    </lineage>
</organism>
<dbReference type="SMART" id="SM00020">
    <property type="entry name" value="Tryp_SPc"/>
    <property type="match status" value="1"/>
</dbReference>
<keyword evidence="5" id="KW-0732">Signal</keyword>
<evidence type="ECO:0000259" key="6">
    <source>
        <dbReference type="PROSITE" id="PS50240"/>
    </source>
</evidence>
<gene>
    <name evidence="8" type="primary">LOC106742906</name>
</gene>
<keyword evidence="4" id="KW-1015">Disulfide bond</keyword>
<keyword evidence="2" id="KW-0378">Hydrolase</keyword>
<evidence type="ECO:0000313" key="7">
    <source>
        <dbReference type="Proteomes" id="UP000515204"/>
    </source>
</evidence>
<dbReference type="PROSITE" id="PS50240">
    <property type="entry name" value="TRYPSIN_DOM"/>
    <property type="match status" value="1"/>
</dbReference>
<keyword evidence="7" id="KW-1185">Reference proteome</keyword>
<evidence type="ECO:0000256" key="3">
    <source>
        <dbReference type="ARBA" id="ARBA00022825"/>
    </source>
</evidence>
<keyword evidence="1" id="KW-0645">Protease</keyword>
<dbReference type="PANTHER" id="PTHR24276">
    <property type="entry name" value="POLYSERASE-RELATED"/>
    <property type="match status" value="1"/>
</dbReference>
<feature type="signal peptide" evidence="5">
    <location>
        <begin position="1"/>
        <end position="22"/>
    </location>
</feature>
<dbReference type="GO" id="GO:0004252">
    <property type="term" value="F:serine-type endopeptidase activity"/>
    <property type="evidence" value="ECO:0007669"/>
    <property type="project" value="InterPro"/>
</dbReference>